<dbReference type="Gene3D" id="2.60.40.10">
    <property type="entry name" value="Immunoglobulins"/>
    <property type="match status" value="1"/>
</dbReference>
<proteinExistence type="predicted"/>
<reference evidence="2 3" key="1">
    <citation type="submission" date="2014-09" db="EMBL/GenBank/DDBJ databases">
        <title>Sporocytophaga myxococcoides PG-01 genome sequencing.</title>
        <authorList>
            <person name="Liu L."/>
            <person name="Gao P.J."/>
            <person name="Chen G.J."/>
            <person name="Wang L.S."/>
        </authorList>
    </citation>
    <scope>NUCLEOTIDE SEQUENCE [LARGE SCALE GENOMIC DNA]</scope>
    <source>
        <strain evidence="2 3">PG-01</strain>
    </source>
</reference>
<dbReference type="Proteomes" id="UP000030185">
    <property type="component" value="Unassembled WGS sequence"/>
</dbReference>
<dbReference type="InterPro" id="IPR013783">
    <property type="entry name" value="Ig-like_fold"/>
</dbReference>
<dbReference type="AlphaFoldDB" id="A0A098L8S5"/>
<dbReference type="RefSeq" id="WP_045457166.1">
    <property type="nucleotide sequence ID" value="NZ_BBLT01000001.1"/>
</dbReference>
<evidence type="ECO:0000313" key="2">
    <source>
        <dbReference type="EMBL" id="GAL82947.1"/>
    </source>
</evidence>
<feature type="chain" id="PRO_5001937227" description="Prealbumin-like fold domain-containing protein" evidence="1">
    <location>
        <begin position="23"/>
        <end position="117"/>
    </location>
</feature>
<evidence type="ECO:0000313" key="3">
    <source>
        <dbReference type="Proteomes" id="UP000030185"/>
    </source>
</evidence>
<name>A0A098L8S5_9BACT</name>
<evidence type="ECO:0000256" key="1">
    <source>
        <dbReference type="SAM" id="SignalP"/>
    </source>
</evidence>
<keyword evidence="1" id="KW-0732">Signal</keyword>
<sequence>MKIRTVLFSLIALAVLSSFTMHVLKTSLKVTVRNDLGNLESEASVSLYKTKEDYEKSINPVDTQITDEKGNAVFGNLESVVYYISAEKGDKNNFGAGEKTEKLVENRQNKVTIIISE</sequence>
<protein>
    <recommendedName>
        <fullName evidence="4">Prealbumin-like fold domain-containing protein</fullName>
    </recommendedName>
</protein>
<dbReference type="EMBL" id="BBLT01000001">
    <property type="protein sequence ID" value="GAL82947.1"/>
    <property type="molecule type" value="Genomic_DNA"/>
</dbReference>
<comment type="caution">
    <text evidence="2">The sequence shown here is derived from an EMBL/GenBank/DDBJ whole genome shotgun (WGS) entry which is preliminary data.</text>
</comment>
<dbReference type="eggNOG" id="ENOG5033066">
    <property type="taxonomic scope" value="Bacteria"/>
</dbReference>
<evidence type="ECO:0008006" key="4">
    <source>
        <dbReference type="Google" id="ProtNLM"/>
    </source>
</evidence>
<feature type="signal peptide" evidence="1">
    <location>
        <begin position="1"/>
        <end position="22"/>
    </location>
</feature>
<keyword evidence="3" id="KW-1185">Reference proteome</keyword>
<dbReference type="OrthoDB" id="981116at2"/>
<organism evidence="2 3">
    <name type="scientific">Sporocytophaga myxococcoides</name>
    <dbReference type="NCBI Taxonomy" id="153721"/>
    <lineage>
        <taxon>Bacteria</taxon>
        <taxon>Pseudomonadati</taxon>
        <taxon>Bacteroidota</taxon>
        <taxon>Cytophagia</taxon>
        <taxon>Cytophagales</taxon>
        <taxon>Cytophagaceae</taxon>
        <taxon>Sporocytophaga</taxon>
    </lineage>
</organism>
<accession>A0A098L8S5</accession>
<gene>
    <name evidence="2" type="ORF">MYP_173</name>
</gene>